<sequence length="110" mass="12338">MGDAAILEMEADLSEAIRVSDHGMKRVRQRLGLQKAAVEKEIVRALQKGTARTDLSGRMRRVLDAMFHKYGHYGDYRVYRGCVFVFKDEVFVTVIPLSNGLHNTKAGGRG</sequence>
<evidence type="ECO:0000313" key="1">
    <source>
        <dbReference type="EMBL" id="TCN48061.1"/>
    </source>
</evidence>
<organism evidence="1 2">
    <name type="scientific">Shinella granuli</name>
    <dbReference type="NCBI Taxonomy" id="323621"/>
    <lineage>
        <taxon>Bacteria</taxon>
        <taxon>Pseudomonadati</taxon>
        <taxon>Pseudomonadota</taxon>
        <taxon>Alphaproteobacteria</taxon>
        <taxon>Hyphomicrobiales</taxon>
        <taxon>Rhizobiaceae</taxon>
        <taxon>Shinella</taxon>
    </lineage>
</organism>
<accession>A0A4R2D2I0</accession>
<dbReference type="AlphaFoldDB" id="A0A4R2D2I0"/>
<comment type="caution">
    <text evidence="1">The sequence shown here is derived from an EMBL/GenBank/DDBJ whole genome shotgun (WGS) entry which is preliminary data.</text>
</comment>
<dbReference type="EMBL" id="SLVX01000002">
    <property type="protein sequence ID" value="TCN48061.1"/>
    <property type="molecule type" value="Genomic_DNA"/>
</dbReference>
<evidence type="ECO:0000313" key="2">
    <source>
        <dbReference type="Proteomes" id="UP000295351"/>
    </source>
</evidence>
<reference evidence="1 2" key="1">
    <citation type="submission" date="2019-03" db="EMBL/GenBank/DDBJ databases">
        <title>Genomic Encyclopedia of Type Strains, Phase IV (KMG-IV): sequencing the most valuable type-strain genomes for metagenomic binning, comparative biology and taxonomic classification.</title>
        <authorList>
            <person name="Goeker M."/>
        </authorList>
    </citation>
    <scope>NUCLEOTIDE SEQUENCE [LARGE SCALE GENOMIC DNA]</scope>
    <source>
        <strain evidence="1 2">DSM 18401</strain>
    </source>
</reference>
<protein>
    <submittedName>
        <fullName evidence="1">Uncharacterized protein</fullName>
    </submittedName>
</protein>
<proteinExistence type="predicted"/>
<dbReference type="Proteomes" id="UP000295351">
    <property type="component" value="Unassembled WGS sequence"/>
</dbReference>
<keyword evidence="2" id="KW-1185">Reference proteome</keyword>
<name>A0A4R2D2I0_SHIGR</name>
<dbReference type="RefSeq" id="WP_133033400.1">
    <property type="nucleotide sequence ID" value="NZ_BAABEI010000012.1"/>
</dbReference>
<gene>
    <name evidence="1" type="ORF">EV665_102590</name>
</gene>